<organism evidence="1 2">
    <name type="scientific">Pontibacter ramchanderi</name>
    <dbReference type="NCBI Taxonomy" id="1179743"/>
    <lineage>
        <taxon>Bacteria</taxon>
        <taxon>Pseudomonadati</taxon>
        <taxon>Bacteroidota</taxon>
        <taxon>Cytophagia</taxon>
        <taxon>Cytophagales</taxon>
        <taxon>Hymenobacteraceae</taxon>
        <taxon>Pontibacter</taxon>
    </lineage>
</organism>
<dbReference type="Gene3D" id="1.20.1440.60">
    <property type="entry name" value="23S rRNA-intervening sequence"/>
    <property type="match status" value="1"/>
</dbReference>
<accession>A0A2N3UAY3</accession>
<dbReference type="RefSeq" id="WP_262502993.1">
    <property type="nucleotide sequence ID" value="NZ_PJMU01000002.1"/>
</dbReference>
<protein>
    <submittedName>
        <fullName evidence="1">Four helix bundle protein</fullName>
    </submittedName>
</protein>
<reference evidence="1 2" key="1">
    <citation type="submission" date="2017-12" db="EMBL/GenBank/DDBJ databases">
        <title>Genomic Encyclopedia of Type Strains, Phase III (KMG-III): the genomes of soil and plant-associated and newly described type strains.</title>
        <authorList>
            <person name="Whitman W."/>
        </authorList>
    </citation>
    <scope>NUCLEOTIDE SEQUENCE [LARGE SCALE GENOMIC DNA]</scope>
    <source>
        <strain evidence="1 2">LP43</strain>
    </source>
</reference>
<dbReference type="SUPFAM" id="SSF158446">
    <property type="entry name" value="IVS-encoded protein-like"/>
    <property type="match status" value="1"/>
</dbReference>
<dbReference type="Proteomes" id="UP000233782">
    <property type="component" value="Unassembled WGS sequence"/>
</dbReference>
<sequence>MSNERLPKEQFAELFRQRTKRLALDVIKFSKLLPKTEEATIMKRQLLRSATSVAATYRAACRARSSAEFYSKLSIVIEEADESLF</sequence>
<name>A0A2N3UAY3_9BACT</name>
<dbReference type="NCBIfam" id="TIGR02436">
    <property type="entry name" value="four helix bundle protein"/>
    <property type="match status" value="1"/>
</dbReference>
<proteinExistence type="predicted"/>
<evidence type="ECO:0000313" key="1">
    <source>
        <dbReference type="EMBL" id="PKV66560.1"/>
    </source>
</evidence>
<dbReference type="InterPro" id="IPR012657">
    <property type="entry name" value="23S_rRNA-intervening_sequence"/>
</dbReference>
<dbReference type="Pfam" id="PF05635">
    <property type="entry name" value="23S_rRNA_IVP"/>
    <property type="match status" value="1"/>
</dbReference>
<dbReference type="AlphaFoldDB" id="A0A2N3UAY3"/>
<comment type="caution">
    <text evidence="1">The sequence shown here is derived from an EMBL/GenBank/DDBJ whole genome shotgun (WGS) entry which is preliminary data.</text>
</comment>
<evidence type="ECO:0000313" key="2">
    <source>
        <dbReference type="Proteomes" id="UP000233782"/>
    </source>
</evidence>
<gene>
    <name evidence="1" type="ORF">BD749_1689</name>
</gene>
<dbReference type="EMBL" id="PJMU01000002">
    <property type="protein sequence ID" value="PKV66560.1"/>
    <property type="molecule type" value="Genomic_DNA"/>
</dbReference>
<dbReference type="InterPro" id="IPR036583">
    <property type="entry name" value="23S_rRNA_IVS_sf"/>
</dbReference>
<keyword evidence="2" id="KW-1185">Reference proteome</keyword>